<sequence>MDCISLVIILCLIVLYCVSVVIEKQFSCPMCALVCTDAFILQEHVELLLLEESPAEEAVLGATSSTEAASSSNSSGGKSYECPLCSLVCGDCYSLQEHVELHLDNGTATSAVSPGSDLRLARRLQEEEKQRRKEQGAKQETEEFKKLQRQFGVDGRGGYRKQMERTMEKAVSRGVMVPADFHNKRAEMMEALASGVDDGRTRTQGVLDALYVYYQREARDCVHVWLSADTDHYCSSEGDKGWGCGYRNFQMLLSSLQRMEPYTTCLTETHSKTSHSTIVYHSFKASSCLDRLMKQLNAALSKSIFTMLSPKLTFSLKYSIMASFPCPLLPEGSVPSIPRVQVLIEGAWREGLDPQGATHFNQRLQGTRAWIGATEMDRSTSLRVSARVLDFHQPMDPGDTHPRLFDWVKQYFSQTVTRGARLPPRVVQTTQPPLYLQHQDPLDSTDPQVLDYMLVPHRNFNLINGVHTPDEVDQIQNWEIRDSDIFAVTYPKSGTIWMQQILTLIEAKGDVTPNTEHLNAQRVPWIELIGSEKEFNATPSPRLRVTHLQYKFMPLAVRQKRGMVIYVARNPKDVLVSYYHFHKYAAMLETPKDFNDFFEKFMEGKVFGNCWFEHIKTWYANRDNMNFLYITYEEMIKDLRSMVKRMCMFLGKDLTEEQRASVVEHSTFRTMKQNPQANYKTVPDSLLDHNKGTFMRKGTIGDWKNHFTVAQSERFDRVFQEKMRDLPLSFTWDINDVNSAT</sequence>
<protein>
    <recommendedName>
        <fullName evidence="9">C2H2-type domain-containing protein</fullName>
    </recommendedName>
</protein>
<dbReference type="InterPro" id="IPR012462">
    <property type="entry name" value="UFSP1/2_DUB_cat"/>
</dbReference>
<evidence type="ECO:0000256" key="5">
    <source>
        <dbReference type="ARBA" id="ARBA00022801"/>
    </source>
</evidence>
<dbReference type="Proteomes" id="UP000314982">
    <property type="component" value="Unassembled WGS sequence"/>
</dbReference>
<dbReference type="SMART" id="SM00355">
    <property type="entry name" value="ZnF_C2H2"/>
    <property type="match status" value="2"/>
</dbReference>
<evidence type="ECO:0000256" key="2">
    <source>
        <dbReference type="ARBA" id="ARBA00005771"/>
    </source>
</evidence>
<dbReference type="Pfam" id="PF07910">
    <property type="entry name" value="Peptidase_C78"/>
    <property type="match status" value="2"/>
</dbReference>
<evidence type="ECO:0000313" key="11">
    <source>
        <dbReference type="Proteomes" id="UP000314982"/>
    </source>
</evidence>
<reference evidence="10" key="2">
    <citation type="submission" date="2025-08" db="UniProtKB">
        <authorList>
            <consortium name="Ensembl"/>
        </authorList>
    </citation>
    <scope>IDENTIFICATION</scope>
</reference>
<dbReference type="PANTHER" id="PTHR11783">
    <property type="entry name" value="SULFOTRANSFERASE SULT"/>
    <property type="match status" value="1"/>
</dbReference>
<evidence type="ECO:0000259" key="9">
    <source>
        <dbReference type="PROSITE" id="PS00028"/>
    </source>
</evidence>
<reference evidence="10" key="3">
    <citation type="submission" date="2025-09" db="UniProtKB">
        <authorList>
            <consortium name="Ensembl"/>
        </authorList>
    </citation>
    <scope>IDENTIFICATION</scope>
</reference>
<dbReference type="STRING" id="62062.ENSHHUP00000089293"/>
<dbReference type="FunFam" id="3.40.50.300:FF:000433">
    <property type="entry name" value="Estrogen sulfotransferase"/>
    <property type="match status" value="1"/>
</dbReference>
<dbReference type="SUPFAM" id="SSF52540">
    <property type="entry name" value="P-loop containing nucleoside triphosphate hydrolases"/>
    <property type="match status" value="1"/>
</dbReference>
<evidence type="ECO:0000256" key="4">
    <source>
        <dbReference type="ARBA" id="ARBA00022679"/>
    </source>
</evidence>
<dbReference type="GeneTree" id="ENSGT00940000156772"/>
<evidence type="ECO:0000256" key="1">
    <source>
        <dbReference type="ARBA" id="ARBA00004496"/>
    </source>
</evidence>
<feature type="chain" id="PRO_5021279631" description="C2H2-type domain-containing protein" evidence="8">
    <location>
        <begin position="20"/>
        <end position="741"/>
    </location>
</feature>
<dbReference type="GO" id="GO:0016787">
    <property type="term" value="F:hydrolase activity"/>
    <property type="evidence" value="ECO:0007669"/>
    <property type="project" value="UniProtKB-KW"/>
</dbReference>
<comment type="similarity">
    <text evidence="2">Belongs to the sulfotransferase 1 family.</text>
</comment>
<dbReference type="GO" id="GO:0008146">
    <property type="term" value="F:sulfotransferase activity"/>
    <property type="evidence" value="ECO:0007669"/>
    <property type="project" value="InterPro"/>
</dbReference>
<accession>A0A4W5RTA0</accession>
<evidence type="ECO:0000313" key="10">
    <source>
        <dbReference type="Ensembl" id="ENSHHUP00000089293.1"/>
    </source>
</evidence>
<reference evidence="11" key="1">
    <citation type="submission" date="2018-06" db="EMBL/GenBank/DDBJ databases">
        <title>Genome assembly of Danube salmon.</title>
        <authorList>
            <person name="Macqueen D.J."/>
            <person name="Gundappa M.K."/>
        </authorList>
    </citation>
    <scope>NUCLEOTIDE SEQUENCE [LARGE SCALE GENOMIC DNA]</scope>
</reference>
<dbReference type="InterPro" id="IPR027417">
    <property type="entry name" value="P-loop_NTPase"/>
</dbReference>
<evidence type="ECO:0000256" key="6">
    <source>
        <dbReference type="ARBA" id="ARBA00022939"/>
    </source>
</evidence>
<dbReference type="GO" id="GO:0005737">
    <property type="term" value="C:cytoplasm"/>
    <property type="evidence" value="ECO:0007669"/>
    <property type="project" value="UniProtKB-SubCell"/>
</dbReference>
<keyword evidence="5" id="KW-0378">Hydrolase</keyword>
<dbReference type="Ensembl" id="ENSHHUT00000092064.1">
    <property type="protein sequence ID" value="ENSHHUP00000089293.1"/>
    <property type="gene ID" value="ENSHHUG00000051560.1"/>
</dbReference>
<dbReference type="PROSITE" id="PS00028">
    <property type="entry name" value="ZINC_FINGER_C2H2_1"/>
    <property type="match status" value="1"/>
</dbReference>
<evidence type="ECO:0000256" key="7">
    <source>
        <dbReference type="SAM" id="MobiDB-lite"/>
    </source>
</evidence>
<dbReference type="Gene3D" id="3.90.70.130">
    <property type="match status" value="1"/>
</dbReference>
<keyword evidence="6" id="KW-0128">Catecholamine metabolism</keyword>
<dbReference type="AlphaFoldDB" id="A0A4W5RTA0"/>
<feature type="domain" description="C2H2-type" evidence="9">
    <location>
        <begin position="82"/>
        <end position="102"/>
    </location>
</feature>
<dbReference type="InterPro" id="IPR013087">
    <property type="entry name" value="Znf_C2H2_type"/>
</dbReference>
<organism evidence="10 11">
    <name type="scientific">Hucho hucho</name>
    <name type="common">huchen</name>
    <dbReference type="NCBI Taxonomy" id="62062"/>
    <lineage>
        <taxon>Eukaryota</taxon>
        <taxon>Metazoa</taxon>
        <taxon>Chordata</taxon>
        <taxon>Craniata</taxon>
        <taxon>Vertebrata</taxon>
        <taxon>Euteleostomi</taxon>
        <taxon>Actinopterygii</taxon>
        <taxon>Neopterygii</taxon>
        <taxon>Teleostei</taxon>
        <taxon>Protacanthopterygii</taxon>
        <taxon>Salmoniformes</taxon>
        <taxon>Salmonidae</taxon>
        <taxon>Salmoninae</taxon>
        <taxon>Hucho</taxon>
    </lineage>
</organism>
<comment type="subcellular location">
    <subcellularLocation>
        <location evidence="1">Cytoplasm</location>
    </subcellularLocation>
</comment>
<keyword evidence="8" id="KW-0732">Signal</keyword>
<name>A0A4W5RTA0_9TELE</name>
<dbReference type="GO" id="GO:0006584">
    <property type="term" value="P:catecholamine metabolic process"/>
    <property type="evidence" value="ECO:0007669"/>
    <property type="project" value="UniProtKB-KW"/>
</dbReference>
<dbReference type="Gene3D" id="3.40.50.300">
    <property type="entry name" value="P-loop containing nucleotide triphosphate hydrolases"/>
    <property type="match status" value="1"/>
</dbReference>
<evidence type="ECO:0000256" key="3">
    <source>
        <dbReference type="ARBA" id="ARBA00022490"/>
    </source>
</evidence>
<proteinExistence type="inferred from homology"/>
<keyword evidence="4" id="KW-0808">Transferase</keyword>
<dbReference type="InterPro" id="IPR000863">
    <property type="entry name" value="Sulfotransferase_dom"/>
</dbReference>
<feature type="region of interest" description="Disordered" evidence="7">
    <location>
        <begin position="125"/>
        <end position="147"/>
    </location>
</feature>
<feature type="compositionally biased region" description="Basic and acidic residues" evidence="7">
    <location>
        <begin position="125"/>
        <end position="146"/>
    </location>
</feature>
<keyword evidence="3" id="KW-0963">Cytoplasm</keyword>
<dbReference type="Pfam" id="PF00685">
    <property type="entry name" value="Sulfotransfer_1"/>
    <property type="match status" value="1"/>
</dbReference>
<dbReference type="GO" id="GO:0006805">
    <property type="term" value="P:xenobiotic metabolic process"/>
    <property type="evidence" value="ECO:0007669"/>
    <property type="project" value="UniProtKB-ARBA"/>
</dbReference>
<keyword evidence="11" id="KW-1185">Reference proteome</keyword>
<feature type="signal peptide" evidence="8">
    <location>
        <begin position="1"/>
        <end position="19"/>
    </location>
</feature>
<evidence type="ECO:0000256" key="8">
    <source>
        <dbReference type="SAM" id="SignalP"/>
    </source>
</evidence>